<dbReference type="GO" id="GO:0030151">
    <property type="term" value="F:molybdenum ion binding"/>
    <property type="evidence" value="ECO:0007669"/>
    <property type="project" value="TreeGrafter"/>
</dbReference>
<protein>
    <submittedName>
        <fullName evidence="10">Biotin/methionine sulfoxide reductase</fullName>
    </submittedName>
</protein>
<name>A0A2W7NFR3_9RHOB</name>
<dbReference type="Pfam" id="PF01568">
    <property type="entry name" value="Molydop_binding"/>
    <property type="match status" value="1"/>
</dbReference>
<proteinExistence type="inferred from homology"/>
<sequence length="775" mass="83479">MTKKGTASMARDEKDAGLPHSSHWGRFDGRLLDDGRLDVRAHPDDPDPSPILGNFTDALRHRARIARPAVRRGWLEDGPGPDDRRGRDAYVEVPWDEVLDRVAGELERVRDAHGPQSVFGGSYGWASAGRFHHAQSQLHRFLNTALGGYVRSVGSYSAGASTFLLPHLMGSYEAISRHNVTWEQIAQHTDMILAFGGMAVKNSNIAAGGISKHIERGMMARAASRGARFVNVSPLRGDFPAEARAEWIAPTPGTDTAMMLAMMHVLDAEDLADRAFLESHCVGADRLLAYVRGEADGTAKTPDWAATITGIDAATITGLARDAARGRTLVTVAHSLQRAEHGEQPVWAGLALAAMLGQIGAPGGGYNYALGSLGHTGRVPVGLPLPTLSQGRNGVSAFIPCARIADMLLDPGASFDFNGATMAYPDIRLVYWAGGNPFHHHQDLSRLARAFARVETLIVQDFAWTASARHADIVLPATMSLEREDIGAASTDTRIVAMRALSTPFAEARDDYRIFRGLAERMGCDAEFSEGRDTEGWLRHLYETTRAALEAGGHAAPDFDAFRAAGEIALPNPVDDGGLLRAFRTDPVAHPLATPSGRIELFSETIDGFGYPDCPGHPAWLEREEVPSAEYPLWLVSNQPASRLHSQLDYGAASQAAKRQGREVASLNPADARNRNISDGELLRIRSPRGACLAAAKVDDAVAAGVVNLPTGAWYDPIEIDGQRICRHGNPNAVTRDAGTSRLGQGSTGQLCCVEVERWDGPIDDIRAFDPPVTG</sequence>
<evidence type="ECO:0000256" key="1">
    <source>
        <dbReference type="ARBA" id="ARBA00001942"/>
    </source>
</evidence>
<dbReference type="SUPFAM" id="SSF50692">
    <property type="entry name" value="ADC-like"/>
    <property type="match status" value="1"/>
</dbReference>
<feature type="region of interest" description="Disordered" evidence="6">
    <location>
        <begin position="1"/>
        <end position="26"/>
    </location>
</feature>
<evidence type="ECO:0000256" key="5">
    <source>
        <dbReference type="ARBA" id="ARBA00023002"/>
    </source>
</evidence>
<dbReference type="Pfam" id="PF00384">
    <property type="entry name" value="Molybdopterin"/>
    <property type="match status" value="1"/>
</dbReference>
<comment type="similarity">
    <text evidence="2">Belongs to the prokaryotic molybdopterin-containing oxidoreductase family.</text>
</comment>
<dbReference type="Gene3D" id="3.40.50.740">
    <property type="match status" value="1"/>
</dbReference>
<evidence type="ECO:0000313" key="11">
    <source>
        <dbReference type="Proteomes" id="UP000248916"/>
    </source>
</evidence>
<dbReference type="GO" id="GO:0030288">
    <property type="term" value="C:outer membrane-bounded periplasmic space"/>
    <property type="evidence" value="ECO:0007669"/>
    <property type="project" value="TreeGrafter"/>
</dbReference>
<keyword evidence="11" id="KW-1185">Reference proteome</keyword>
<dbReference type="PANTHER" id="PTHR43742">
    <property type="entry name" value="TRIMETHYLAMINE-N-OXIDE REDUCTASE"/>
    <property type="match status" value="1"/>
</dbReference>
<comment type="cofactor">
    <cofactor evidence="1">
        <name>Mo-bis(molybdopterin guanine dinucleotide)</name>
        <dbReference type="ChEBI" id="CHEBI:60539"/>
    </cofactor>
</comment>
<feature type="domain" description="Molybdopterin dinucleotide-binding" evidence="8">
    <location>
        <begin position="633"/>
        <end position="747"/>
    </location>
</feature>
<dbReference type="InterPro" id="IPR006656">
    <property type="entry name" value="Mopterin_OxRdtase"/>
</dbReference>
<organism evidence="10 11">
    <name type="scientific">Palleronia aestuarii</name>
    <dbReference type="NCBI Taxonomy" id="568105"/>
    <lineage>
        <taxon>Bacteria</taxon>
        <taxon>Pseudomonadati</taxon>
        <taxon>Pseudomonadota</taxon>
        <taxon>Alphaproteobacteria</taxon>
        <taxon>Rhodobacterales</taxon>
        <taxon>Roseobacteraceae</taxon>
        <taxon>Palleronia</taxon>
    </lineage>
</organism>
<feature type="domain" description="Molybdopterin oxidoreductase N-terminal" evidence="9">
    <location>
        <begin position="20"/>
        <end position="60"/>
    </location>
</feature>
<dbReference type="GO" id="GO:0009061">
    <property type="term" value="P:anaerobic respiration"/>
    <property type="evidence" value="ECO:0007669"/>
    <property type="project" value="TreeGrafter"/>
</dbReference>
<gene>
    <name evidence="10" type="ORF">LX81_00453</name>
</gene>
<dbReference type="Pfam" id="PF18364">
    <property type="entry name" value="Molybdopterin_N"/>
    <property type="match status" value="1"/>
</dbReference>
<dbReference type="GO" id="GO:0016491">
    <property type="term" value="F:oxidoreductase activity"/>
    <property type="evidence" value="ECO:0007669"/>
    <property type="project" value="UniProtKB-KW"/>
</dbReference>
<keyword evidence="3" id="KW-0500">Molybdenum</keyword>
<dbReference type="Gene3D" id="3.90.55.10">
    <property type="entry name" value="Dimethylsulfoxide Reductase, domain 3"/>
    <property type="match status" value="1"/>
</dbReference>
<dbReference type="Gene3D" id="2.40.40.20">
    <property type="match status" value="1"/>
</dbReference>
<dbReference type="InterPro" id="IPR006657">
    <property type="entry name" value="MoPterin_dinucl-bd_dom"/>
</dbReference>
<dbReference type="InterPro" id="IPR009010">
    <property type="entry name" value="Asp_de-COase-like_dom_sf"/>
</dbReference>
<evidence type="ECO:0000256" key="4">
    <source>
        <dbReference type="ARBA" id="ARBA00022723"/>
    </source>
</evidence>
<keyword evidence="4" id="KW-0479">Metal-binding</keyword>
<dbReference type="EMBL" id="QKZL01000002">
    <property type="protein sequence ID" value="PZX18760.1"/>
    <property type="molecule type" value="Genomic_DNA"/>
</dbReference>
<dbReference type="AlphaFoldDB" id="A0A2W7NFR3"/>
<dbReference type="CDD" id="cd02769">
    <property type="entry name" value="MopB_DMSOR-BSOR-TMAOR"/>
    <property type="match status" value="1"/>
</dbReference>
<dbReference type="InterPro" id="IPR050612">
    <property type="entry name" value="Prok_Mopterin_Oxidored"/>
</dbReference>
<evidence type="ECO:0000259" key="8">
    <source>
        <dbReference type="Pfam" id="PF01568"/>
    </source>
</evidence>
<dbReference type="GO" id="GO:0043546">
    <property type="term" value="F:molybdopterin cofactor binding"/>
    <property type="evidence" value="ECO:0007669"/>
    <property type="project" value="InterPro"/>
</dbReference>
<evidence type="ECO:0000259" key="7">
    <source>
        <dbReference type="Pfam" id="PF00384"/>
    </source>
</evidence>
<dbReference type="InterPro" id="IPR041460">
    <property type="entry name" value="Molybdopterin_N"/>
</dbReference>
<dbReference type="Gene3D" id="3.40.228.10">
    <property type="entry name" value="Dimethylsulfoxide Reductase, domain 2"/>
    <property type="match status" value="1"/>
</dbReference>
<reference evidence="10 11" key="1">
    <citation type="submission" date="2018-06" db="EMBL/GenBank/DDBJ databases">
        <title>Genomic Encyclopedia of Archaeal and Bacterial Type Strains, Phase II (KMG-II): from individual species to whole genera.</title>
        <authorList>
            <person name="Goeker M."/>
        </authorList>
    </citation>
    <scope>NUCLEOTIDE SEQUENCE [LARGE SCALE GENOMIC DNA]</scope>
    <source>
        <strain evidence="10 11">DSM 22009</strain>
    </source>
</reference>
<dbReference type="PANTHER" id="PTHR43742:SF10">
    <property type="entry name" value="TRIMETHYLAMINE-N-OXIDE REDUCTASE 2"/>
    <property type="match status" value="1"/>
</dbReference>
<dbReference type="Proteomes" id="UP000248916">
    <property type="component" value="Unassembled WGS sequence"/>
</dbReference>
<dbReference type="GO" id="GO:0009055">
    <property type="term" value="F:electron transfer activity"/>
    <property type="evidence" value="ECO:0007669"/>
    <property type="project" value="TreeGrafter"/>
</dbReference>
<feature type="domain" description="Molybdopterin oxidoreductase" evidence="7">
    <location>
        <begin position="64"/>
        <end position="521"/>
    </location>
</feature>
<keyword evidence="5" id="KW-0560">Oxidoreductase</keyword>
<evidence type="ECO:0000256" key="3">
    <source>
        <dbReference type="ARBA" id="ARBA00022505"/>
    </source>
</evidence>
<evidence type="ECO:0000256" key="2">
    <source>
        <dbReference type="ARBA" id="ARBA00010312"/>
    </source>
</evidence>
<evidence type="ECO:0000313" key="10">
    <source>
        <dbReference type="EMBL" id="PZX18760.1"/>
    </source>
</evidence>
<comment type="caution">
    <text evidence="10">The sequence shown here is derived from an EMBL/GenBank/DDBJ whole genome shotgun (WGS) entry which is preliminary data.</text>
</comment>
<dbReference type="SUPFAM" id="SSF53706">
    <property type="entry name" value="Formate dehydrogenase/DMSO reductase, domains 1-3"/>
    <property type="match status" value="1"/>
</dbReference>
<accession>A0A2W7NFR3</accession>
<evidence type="ECO:0000256" key="6">
    <source>
        <dbReference type="SAM" id="MobiDB-lite"/>
    </source>
</evidence>
<evidence type="ECO:0000259" key="9">
    <source>
        <dbReference type="Pfam" id="PF18364"/>
    </source>
</evidence>